<evidence type="ECO:0000256" key="1">
    <source>
        <dbReference type="ARBA" id="ARBA00023054"/>
    </source>
</evidence>
<dbReference type="PANTHER" id="PTHR15885:SF1">
    <property type="entry name" value="COILED-COIL DOMAIN-CONTAINING PROTEIN 174"/>
    <property type="match status" value="1"/>
</dbReference>
<feature type="region of interest" description="Disordered" evidence="2">
    <location>
        <begin position="1"/>
        <end position="26"/>
    </location>
</feature>
<name>A0A7S2KCL8_9STRA</name>
<organism evidence="3">
    <name type="scientific">Leptocylindrus danicus</name>
    <dbReference type="NCBI Taxonomy" id="163516"/>
    <lineage>
        <taxon>Eukaryota</taxon>
        <taxon>Sar</taxon>
        <taxon>Stramenopiles</taxon>
        <taxon>Ochrophyta</taxon>
        <taxon>Bacillariophyta</taxon>
        <taxon>Coscinodiscophyceae</taxon>
        <taxon>Chaetocerotophycidae</taxon>
        <taxon>Leptocylindrales</taxon>
        <taxon>Leptocylindraceae</taxon>
        <taxon>Leptocylindrus</taxon>
    </lineage>
</organism>
<evidence type="ECO:0000256" key="2">
    <source>
        <dbReference type="SAM" id="MobiDB-lite"/>
    </source>
</evidence>
<evidence type="ECO:0000313" key="3">
    <source>
        <dbReference type="EMBL" id="CAD9573013.1"/>
    </source>
</evidence>
<dbReference type="GO" id="GO:0005634">
    <property type="term" value="C:nucleus"/>
    <property type="evidence" value="ECO:0007669"/>
    <property type="project" value="TreeGrafter"/>
</dbReference>
<proteinExistence type="predicted"/>
<gene>
    <name evidence="3" type="ORF">LDAN0321_LOCUS8038</name>
</gene>
<accession>A0A7S2KCL8</accession>
<dbReference type="PANTHER" id="PTHR15885">
    <property type="entry name" value="COILED-COIL DOMAIN-CONTAINING PROTEIN 174"/>
    <property type="match status" value="1"/>
</dbReference>
<sequence length="310" mass="34793">MSGFSWLTKASLSSRDSSKKIRGVSDSSMMQLRAVVAANTSDAAAAPVGLDPNTTRSAQAKKSAHEKRNANIEKRIQKDKDEHDVLMLQSNIKKMKHVKSSLEKKAELYNNLYSEGGTDHDNREFMVDFSRKRNLKDSNNLQSSGASTTELVQITDEFGRYKMVKENSAEYRLFLATESRKLRMEEIQDAPGFGRGDGVNGQLGWNVDGVQQIPSAASVAVQRNYGCYSRNNDSIQIPYEHDSKRYDYRPMNHFEKDEVRNINGCLENQRAINGGASIAAGGNGKTSRRDKREARLALIREKSKKRKGDY</sequence>
<feature type="region of interest" description="Disordered" evidence="2">
    <location>
        <begin position="42"/>
        <end position="70"/>
    </location>
</feature>
<keyword evidence="1" id="KW-0175">Coiled coil</keyword>
<protein>
    <submittedName>
        <fullName evidence="3">Uncharacterized protein</fullName>
    </submittedName>
</protein>
<dbReference type="InterPro" id="IPR025066">
    <property type="entry name" value="CCDC174-like"/>
</dbReference>
<dbReference type="AlphaFoldDB" id="A0A7S2KCL8"/>
<reference evidence="3" key="1">
    <citation type="submission" date="2021-01" db="EMBL/GenBank/DDBJ databases">
        <authorList>
            <person name="Corre E."/>
            <person name="Pelletier E."/>
            <person name="Niang G."/>
            <person name="Scheremetjew M."/>
            <person name="Finn R."/>
            <person name="Kale V."/>
            <person name="Holt S."/>
            <person name="Cochrane G."/>
            <person name="Meng A."/>
            <person name="Brown T."/>
            <person name="Cohen L."/>
        </authorList>
    </citation>
    <scope>NUCLEOTIDE SEQUENCE</scope>
    <source>
        <strain evidence="3">B650</strain>
    </source>
</reference>
<feature type="region of interest" description="Disordered" evidence="2">
    <location>
        <begin position="276"/>
        <end position="310"/>
    </location>
</feature>
<dbReference type="EMBL" id="HBGY01012603">
    <property type="protein sequence ID" value="CAD9573013.1"/>
    <property type="molecule type" value="Transcribed_RNA"/>
</dbReference>
<feature type="compositionally biased region" description="Basic and acidic residues" evidence="2">
    <location>
        <begin position="290"/>
        <end position="301"/>
    </location>
</feature>